<proteinExistence type="predicted"/>
<keyword evidence="3" id="KW-1185">Reference proteome</keyword>
<keyword evidence="1" id="KW-1133">Transmembrane helix</keyword>
<organism evidence="2 3">
    <name type="scientific">Cyclopterus lumpus</name>
    <name type="common">Lumpsucker</name>
    <dbReference type="NCBI Taxonomy" id="8103"/>
    <lineage>
        <taxon>Eukaryota</taxon>
        <taxon>Metazoa</taxon>
        <taxon>Chordata</taxon>
        <taxon>Craniata</taxon>
        <taxon>Vertebrata</taxon>
        <taxon>Euteleostomi</taxon>
        <taxon>Actinopterygii</taxon>
        <taxon>Neopterygii</taxon>
        <taxon>Teleostei</taxon>
        <taxon>Neoteleostei</taxon>
        <taxon>Acanthomorphata</taxon>
        <taxon>Eupercaria</taxon>
        <taxon>Perciformes</taxon>
        <taxon>Cottioidei</taxon>
        <taxon>Cottales</taxon>
        <taxon>Cyclopteridae</taxon>
        <taxon>Cyclopterus</taxon>
    </lineage>
</organism>
<dbReference type="GeneTree" id="ENSGT00940000162939"/>
<evidence type="ECO:0000313" key="2">
    <source>
        <dbReference type="Ensembl" id="ENSCLMP00005032183.1"/>
    </source>
</evidence>
<sequence>MSAHDSISTACSFCGNRCIKGVLAEYPVDDVYEQLLLALSFSIAVPLQFLMIFLLSSKVQARMAFSSYLQRVQQRLLAESRANTIPAWPDKDNDQMELVIRFLRRAASNLQQDIKVVLPSRQLPLQDRRRILSHQLGEFIHSYNKVVISIYVLSFFFVNSENDLEEVLTFYTQKNKSATVKSVKKDGHELNALRDLGNCENSKSEFLPHSLAKSQFCHPETLSDPPAYTPALVVTQPPRAMWTAVSTGAHTMCSGTPSQALRRIQSFTSTTSSSGAAASFIPSAAHIYNQKLSRPTSLKYNSTGTLKELNSLSAQAQSNQQAFISALQKLADKQVARNYASSSHINLLTQHVSSLGFYLYGPLSAAPLAPSPRSPIYPKGLSLGVGSPSTSSPSSSSTSSASLDLFLLFFFVIAYSLVTGVNPQQLYQPTQESYQLQFAIQKLQQQRLQSRQFLDQSHCRHQVYKRFRFVFPQYFISTASSYWDHSGKLSYLCLYRIFPLSTTPSIVVQNTPTSREKLSCSPFQSSSEILFPNH</sequence>
<accession>A0A8C3G3P9</accession>
<keyword evidence="1" id="KW-0812">Transmembrane</keyword>
<keyword evidence="1" id="KW-0472">Membrane</keyword>
<dbReference type="Ensembl" id="ENSCLMT00005033553.1">
    <property type="protein sequence ID" value="ENSCLMP00005032183.1"/>
    <property type="gene ID" value="ENSCLMG00005015505.1"/>
</dbReference>
<dbReference type="AlphaFoldDB" id="A0A8C3G3P9"/>
<reference evidence="2" key="1">
    <citation type="submission" date="2025-08" db="UniProtKB">
        <authorList>
            <consortium name="Ensembl"/>
        </authorList>
    </citation>
    <scope>IDENTIFICATION</scope>
</reference>
<dbReference type="Proteomes" id="UP000694565">
    <property type="component" value="Unplaced"/>
</dbReference>
<feature type="transmembrane region" description="Helical" evidence="1">
    <location>
        <begin position="35"/>
        <end position="55"/>
    </location>
</feature>
<evidence type="ECO:0000256" key="1">
    <source>
        <dbReference type="SAM" id="Phobius"/>
    </source>
</evidence>
<protein>
    <submittedName>
        <fullName evidence="2">Uncharacterized protein</fullName>
    </submittedName>
</protein>
<name>A0A8C3G3P9_CYCLU</name>
<evidence type="ECO:0000313" key="3">
    <source>
        <dbReference type="Proteomes" id="UP000694565"/>
    </source>
</evidence>
<reference evidence="2" key="2">
    <citation type="submission" date="2025-09" db="UniProtKB">
        <authorList>
            <consortium name="Ensembl"/>
        </authorList>
    </citation>
    <scope>IDENTIFICATION</scope>
</reference>